<feature type="signal peptide" evidence="9">
    <location>
        <begin position="1"/>
        <end position="19"/>
    </location>
</feature>
<keyword evidence="7" id="KW-0406">Ion transport</keyword>
<proteinExistence type="inferred from homology"/>
<protein>
    <recommendedName>
        <fullName evidence="7">Small-conductance mechanosensitive channel</fullName>
    </recommendedName>
</protein>
<accession>A0A2U3THG0</accession>
<dbReference type="RefSeq" id="WP_107888585.1">
    <property type="nucleotide sequence ID" value="NZ_CALFSO010000029.1"/>
</dbReference>
<dbReference type="OrthoDB" id="9780668at2"/>
<dbReference type="InterPro" id="IPR011066">
    <property type="entry name" value="MscS_channel_C_sf"/>
</dbReference>
<evidence type="ECO:0000259" key="11">
    <source>
        <dbReference type="Pfam" id="PF21082"/>
    </source>
</evidence>
<comment type="caution">
    <text evidence="7">Lacks conserved residue(s) required for the propagation of feature annotation.</text>
</comment>
<dbReference type="Gene3D" id="1.10.287.1260">
    <property type="match status" value="1"/>
</dbReference>
<dbReference type="PANTHER" id="PTHR30221">
    <property type="entry name" value="SMALL-CONDUCTANCE MECHANOSENSITIVE CHANNEL"/>
    <property type="match status" value="1"/>
</dbReference>
<evidence type="ECO:0000256" key="5">
    <source>
        <dbReference type="ARBA" id="ARBA00022989"/>
    </source>
</evidence>
<keyword evidence="13" id="KW-1185">Reference proteome</keyword>
<feature type="compositionally biased region" description="Pro residues" evidence="8">
    <location>
        <begin position="518"/>
        <end position="528"/>
    </location>
</feature>
<comment type="function">
    <text evidence="7">Mechanosensitive channel that participates in the regulation of osmotic pressure changes within the cell, opening in response to stretch forces in the membrane lipid bilayer, without the need for other proteins. Contributes to normal resistance to hypoosmotic shock. Forms an ion channel of 1.0 nanosiemens conductance with a slight preference for anions.</text>
</comment>
<dbReference type="Gene3D" id="3.30.70.100">
    <property type="match status" value="1"/>
</dbReference>
<evidence type="ECO:0000256" key="8">
    <source>
        <dbReference type="SAM" id="MobiDB-lite"/>
    </source>
</evidence>
<keyword evidence="9" id="KW-0732">Signal</keyword>
<dbReference type="KEGG" id="maer:DAI18_01435"/>
<evidence type="ECO:0000256" key="3">
    <source>
        <dbReference type="ARBA" id="ARBA00022475"/>
    </source>
</evidence>
<keyword evidence="7" id="KW-0407">Ion channel</keyword>
<organism evidence="12 13">
    <name type="scientific">Microvirgula aerodenitrificans</name>
    <dbReference type="NCBI Taxonomy" id="57480"/>
    <lineage>
        <taxon>Bacteria</taxon>
        <taxon>Pseudomonadati</taxon>
        <taxon>Pseudomonadota</taxon>
        <taxon>Betaproteobacteria</taxon>
        <taxon>Neisseriales</taxon>
        <taxon>Aquaspirillaceae</taxon>
        <taxon>Microvirgula</taxon>
    </lineage>
</organism>
<keyword evidence="4 7" id="KW-0812">Transmembrane</keyword>
<dbReference type="InterPro" id="IPR049278">
    <property type="entry name" value="MS_channel_C"/>
</dbReference>
<dbReference type="Proteomes" id="UP000244173">
    <property type="component" value="Chromosome"/>
</dbReference>
<reference evidence="12 13" key="1">
    <citation type="submission" date="2018-04" db="EMBL/GenBank/DDBJ databases">
        <title>Denitrifier Microvirgula.</title>
        <authorList>
            <person name="Anderson E."/>
            <person name="Jang J."/>
            <person name="Ishii S."/>
        </authorList>
    </citation>
    <scope>NUCLEOTIDE SEQUENCE [LARGE SCALE GENOMIC DNA]</scope>
    <source>
        <strain evidence="12 13">BE2.4</strain>
    </source>
</reference>
<comment type="subcellular location">
    <subcellularLocation>
        <location evidence="7">Cell inner membrane</location>
        <topology evidence="7">Multi-pass membrane protein</topology>
    </subcellularLocation>
    <subcellularLocation>
        <location evidence="1">Cell membrane</location>
        <topology evidence="1">Multi-pass membrane protein</topology>
    </subcellularLocation>
</comment>
<dbReference type="AlphaFoldDB" id="A0A2U3THG0"/>
<feature type="chain" id="PRO_5015552215" description="Small-conductance mechanosensitive channel" evidence="9">
    <location>
        <begin position="20"/>
        <end position="528"/>
    </location>
</feature>
<feature type="transmembrane region" description="Helical" evidence="7">
    <location>
        <begin position="141"/>
        <end position="161"/>
    </location>
</feature>
<keyword evidence="5 7" id="KW-1133">Transmembrane helix</keyword>
<name>A0A2U3THG0_9NEIS</name>
<evidence type="ECO:0000259" key="10">
    <source>
        <dbReference type="Pfam" id="PF00924"/>
    </source>
</evidence>
<evidence type="ECO:0000313" key="13">
    <source>
        <dbReference type="Proteomes" id="UP000244173"/>
    </source>
</evidence>
<dbReference type="Pfam" id="PF21082">
    <property type="entry name" value="MS_channel_3rd"/>
    <property type="match status" value="1"/>
</dbReference>
<dbReference type="SUPFAM" id="SSF50182">
    <property type="entry name" value="Sm-like ribonucleoproteins"/>
    <property type="match status" value="1"/>
</dbReference>
<keyword evidence="3" id="KW-1003">Cell membrane</keyword>
<feature type="transmembrane region" description="Helical" evidence="7">
    <location>
        <begin position="326"/>
        <end position="352"/>
    </location>
</feature>
<dbReference type="InterPro" id="IPR006685">
    <property type="entry name" value="MscS_channel_2nd"/>
</dbReference>
<dbReference type="SUPFAM" id="SSF82689">
    <property type="entry name" value="Mechanosensitive channel protein MscS (YggB), C-terminal domain"/>
    <property type="match status" value="1"/>
</dbReference>
<evidence type="ECO:0000256" key="7">
    <source>
        <dbReference type="RuleBase" id="RU369025"/>
    </source>
</evidence>
<dbReference type="PANTHER" id="PTHR30221:SF18">
    <property type="entry name" value="SLL0590 PROTEIN"/>
    <property type="match status" value="1"/>
</dbReference>
<dbReference type="InterPro" id="IPR045275">
    <property type="entry name" value="MscS_archaea/bacteria_type"/>
</dbReference>
<feature type="transmembrane region" description="Helical" evidence="7">
    <location>
        <begin position="199"/>
        <end position="217"/>
    </location>
</feature>
<dbReference type="GO" id="GO:0008381">
    <property type="term" value="F:mechanosensitive monoatomic ion channel activity"/>
    <property type="evidence" value="ECO:0007669"/>
    <property type="project" value="InterPro"/>
</dbReference>
<feature type="region of interest" description="Disordered" evidence="8">
    <location>
        <begin position="504"/>
        <end position="528"/>
    </location>
</feature>
<dbReference type="Pfam" id="PF00924">
    <property type="entry name" value="MS_channel_2nd"/>
    <property type="match status" value="1"/>
</dbReference>
<comment type="subunit">
    <text evidence="7">Homoheptamer.</text>
</comment>
<feature type="domain" description="Mechanosensitive ion channel MscS C-terminal" evidence="11">
    <location>
        <begin position="418"/>
        <end position="498"/>
    </location>
</feature>
<dbReference type="GO" id="GO:0005886">
    <property type="term" value="C:plasma membrane"/>
    <property type="evidence" value="ECO:0007669"/>
    <property type="project" value="UniProtKB-SubCell"/>
</dbReference>
<evidence type="ECO:0000313" key="12">
    <source>
        <dbReference type="EMBL" id="AVY92851.1"/>
    </source>
</evidence>
<dbReference type="InterPro" id="IPR023408">
    <property type="entry name" value="MscS_beta-dom_sf"/>
</dbReference>
<comment type="similarity">
    <text evidence="2 7">Belongs to the MscS (TC 1.A.23) family.</text>
</comment>
<evidence type="ECO:0000256" key="2">
    <source>
        <dbReference type="ARBA" id="ARBA00008017"/>
    </source>
</evidence>
<keyword evidence="6 7" id="KW-0472">Membrane</keyword>
<keyword evidence="7" id="KW-0997">Cell inner membrane</keyword>
<gene>
    <name evidence="12" type="ORF">DAI18_01435</name>
</gene>
<dbReference type="EMBL" id="CP028519">
    <property type="protein sequence ID" value="AVY92851.1"/>
    <property type="molecule type" value="Genomic_DNA"/>
</dbReference>
<dbReference type="InterPro" id="IPR010920">
    <property type="entry name" value="LSM_dom_sf"/>
</dbReference>
<evidence type="ECO:0000256" key="9">
    <source>
        <dbReference type="SAM" id="SignalP"/>
    </source>
</evidence>
<evidence type="ECO:0000256" key="4">
    <source>
        <dbReference type="ARBA" id="ARBA00022692"/>
    </source>
</evidence>
<sequence>MRAILLFWLFLLAATPLRAADAAPVATTATAAPPPATLRIDNRDVVVFRSVLLGYPPAERAAAANSRVEQVLERHPDGKLQTRELPQGTSIQIDDRFLFMVGPGDADALTGETRADVVRHALTTLNTLMTERRELRSPARFLFALLRSALILLGVALALTAGARATASARRLAETRLTGNHLLFRTPFWQRAVRGTVRLASALWVLAVLYIGLSMLLSTFPITRAWGEALDVTLLGFALRIGLATVDALPGIGVVLVIIVLTRWAVQIVHYLLSRVESGELTLPLFDQDTAGTTRKLLIVALWLFALAMMYPYFPGANTDAFKGLSVVIGLMVSLGASSVVGQFASGLILIYSHAIRPGEYVSVGEIEGTVANIGLFATKIHTNLREEVSIPNSVLVSQSVKNFSRLAHDGGVIQLVTLTIGYGTPWRQVEAMLLMAADRTSGVRRDPKPFVFQTRLSDYYVEYSLRVALDEPRERLRILDELHSHILDVFNEYGVQITSPNYEDDPHTPQMVAPEDWYPPPARRPPA</sequence>
<feature type="domain" description="Mechanosensitive ion channel MscS" evidence="10">
    <location>
        <begin position="340"/>
        <end position="406"/>
    </location>
</feature>
<feature type="transmembrane region" description="Helical" evidence="7">
    <location>
        <begin position="237"/>
        <end position="261"/>
    </location>
</feature>
<evidence type="ECO:0000256" key="6">
    <source>
        <dbReference type="ARBA" id="ARBA00023136"/>
    </source>
</evidence>
<keyword evidence="7" id="KW-0813">Transport</keyword>
<feature type="transmembrane region" description="Helical" evidence="7">
    <location>
        <begin position="297"/>
        <end position="314"/>
    </location>
</feature>
<dbReference type="STRING" id="1122240.GCA_000620105_00935"/>
<dbReference type="Gene3D" id="2.30.30.60">
    <property type="match status" value="1"/>
</dbReference>
<evidence type="ECO:0000256" key="1">
    <source>
        <dbReference type="ARBA" id="ARBA00004651"/>
    </source>
</evidence>